<protein>
    <submittedName>
        <fullName evidence="2">TIL domain-containing protein</fullName>
    </submittedName>
</protein>
<evidence type="ECO:0000313" key="2">
    <source>
        <dbReference type="WBParaSite" id="JU765_v2.g10854.t1"/>
    </source>
</evidence>
<evidence type="ECO:0000313" key="1">
    <source>
        <dbReference type="Proteomes" id="UP000887576"/>
    </source>
</evidence>
<name>A0AC34PXI1_9BILA</name>
<organism evidence="1 2">
    <name type="scientific">Panagrolaimus sp. JU765</name>
    <dbReference type="NCBI Taxonomy" id="591449"/>
    <lineage>
        <taxon>Eukaryota</taxon>
        <taxon>Metazoa</taxon>
        <taxon>Ecdysozoa</taxon>
        <taxon>Nematoda</taxon>
        <taxon>Chromadorea</taxon>
        <taxon>Rhabditida</taxon>
        <taxon>Tylenchina</taxon>
        <taxon>Panagrolaimomorpha</taxon>
        <taxon>Panagrolaimoidea</taxon>
        <taxon>Panagrolaimidae</taxon>
        <taxon>Panagrolaimus</taxon>
    </lineage>
</organism>
<dbReference type="Proteomes" id="UP000887576">
    <property type="component" value="Unplaced"/>
</dbReference>
<sequence length="78" mass="9278">MKLFVGILFFIICFSQIWARNYRCGQNEKYYTCGPCERTCQNLNMMCTMQCRPPGCYCKNSYVRDLGRCVRRSSCRFN</sequence>
<proteinExistence type="predicted"/>
<dbReference type="WBParaSite" id="JU765_v2.g10854.t1">
    <property type="protein sequence ID" value="JU765_v2.g10854.t1"/>
    <property type="gene ID" value="JU765_v2.g10854"/>
</dbReference>
<accession>A0AC34PXI1</accession>
<reference evidence="2" key="1">
    <citation type="submission" date="2022-11" db="UniProtKB">
        <authorList>
            <consortium name="WormBaseParasite"/>
        </authorList>
    </citation>
    <scope>IDENTIFICATION</scope>
</reference>